<name>A0AA39J0Y9_9AGAR</name>
<proteinExistence type="predicted"/>
<evidence type="ECO:0000313" key="2">
    <source>
        <dbReference type="Proteomes" id="UP001175226"/>
    </source>
</evidence>
<dbReference type="EMBL" id="JAUEPT010000080">
    <property type="protein sequence ID" value="KAK0433499.1"/>
    <property type="molecule type" value="Genomic_DNA"/>
</dbReference>
<protein>
    <recommendedName>
        <fullName evidence="3">Heterokaryon incompatibility domain-containing protein</fullName>
    </recommendedName>
</protein>
<evidence type="ECO:0000313" key="1">
    <source>
        <dbReference type="EMBL" id="KAK0433499.1"/>
    </source>
</evidence>
<organism evidence="1 2">
    <name type="scientific">Armillaria borealis</name>
    <dbReference type="NCBI Taxonomy" id="47425"/>
    <lineage>
        <taxon>Eukaryota</taxon>
        <taxon>Fungi</taxon>
        <taxon>Dikarya</taxon>
        <taxon>Basidiomycota</taxon>
        <taxon>Agaricomycotina</taxon>
        <taxon>Agaricomycetes</taxon>
        <taxon>Agaricomycetidae</taxon>
        <taxon>Agaricales</taxon>
        <taxon>Marasmiineae</taxon>
        <taxon>Physalacriaceae</taxon>
        <taxon>Armillaria</taxon>
    </lineage>
</organism>
<keyword evidence="2" id="KW-1185">Reference proteome</keyword>
<dbReference type="Proteomes" id="UP001175226">
    <property type="component" value="Unassembled WGS sequence"/>
</dbReference>
<gene>
    <name evidence="1" type="ORF">EV421DRAFT_2040111</name>
</gene>
<dbReference type="AlphaFoldDB" id="A0AA39J0Y9"/>
<evidence type="ECO:0008006" key="3">
    <source>
        <dbReference type="Google" id="ProtNLM"/>
    </source>
</evidence>
<comment type="caution">
    <text evidence="1">The sequence shown here is derived from an EMBL/GenBank/DDBJ whole genome shotgun (WGS) entry which is preliminary data.</text>
</comment>
<reference evidence="1" key="1">
    <citation type="submission" date="2023-06" db="EMBL/GenBank/DDBJ databases">
        <authorList>
            <consortium name="Lawrence Berkeley National Laboratory"/>
            <person name="Ahrendt S."/>
            <person name="Sahu N."/>
            <person name="Indic B."/>
            <person name="Wong-Bajracharya J."/>
            <person name="Merenyi Z."/>
            <person name="Ke H.-M."/>
            <person name="Monk M."/>
            <person name="Kocsube S."/>
            <person name="Drula E."/>
            <person name="Lipzen A."/>
            <person name="Balint B."/>
            <person name="Henrissat B."/>
            <person name="Andreopoulos B."/>
            <person name="Martin F.M."/>
            <person name="Harder C.B."/>
            <person name="Rigling D."/>
            <person name="Ford K.L."/>
            <person name="Foster G.D."/>
            <person name="Pangilinan J."/>
            <person name="Papanicolaou A."/>
            <person name="Barry K."/>
            <person name="LaButti K."/>
            <person name="Viragh M."/>
            <person name="Koriabine M."/>
            <person name="Yan M."/>
            <person name="Riley R."/>
            <person name="Champramary S."/>
            <person name="Plett K.L."/>
            <person name="Tsai I.J."/>
            <person name="Slot J."/>
            <person name="Sipos G."/>
            <person name="Plett J."/>
            <person name="Nagy L.G."/>
            <person name="Grigoriev I.V."/>
        </authorList>
    </citation>
    <scope>NUCLEOTIDE SEQUENCE</scope>
    <source>
        <strain evidence="1">FPL87.14</strain>
    </source>
</reference>
<accession>A0AA39J0Y9</accession>
<sequence>MAGAVIGLLTTFDCPALPTFELSLALGYKYQSLCGGIPIGVIERGQYHSLPEVTISAFTETGIAESSITVPLQRVYTGRKPVISTSLADTLCATLGVQGLLDQLNTTLGTYRLNNPILSSLLKDCITNDYDFGMAYGCLRRRWYAPGNSSTMRDALYRREEKDRDKRRKAIIGNRIVETYLPPRRVWDLYSNRVVPCWTNWEWPDPISHAWMDEKDRTVVWTPINKYEWPVPIPKDANLNLIRIEMLNLGLEYVWLDVLCLRQVGGPGEDLRVEEWKLDVPTIGAVYQNRDVVCYLSGLGRPLMLKEGDLESDRSWFRRAWTMQEVGRSRVIAGDTPDGPLHAECKDGKYETELLTRFHEQLQSMHQFEVREALEEMRHRVSTNPLDRIAGLAFLMESASIPAYYESESFEEAWTALVNSMAPRCRAQLFFVCPEPGNAGKKWRPSWEQVTMQMSLPAYDFMPCIDVDRDETGPRDEDSCDAECIEGLVRGLAVVEEGDRQGVLIVKDNDGIEHAFKITAAHTYPIPEDTYTMIRTCVRNGSSRALGYGWVVGKSLLGGKYEKVSVLKIPLKEQSRIWGLRITERRQYILI</sequence>